<organism evidence="1 2">
    <name type="scientific">Trapa incisa</name>
    <dbReference type="NCBI Taxonomy" id="236973"/>
    <lineage>
        <taxon>Eukaryota</taxon>
        <taxon>Viridiplantae</taxon>
        <taxon>Streptophyta</taxon>
        <taxon>Embryophyta</taxon>
        <taxon>Tracheophyta</taxon>
        <taxon>Spermatophyta</taxon>
        <taxon>Magnoliopsida</taxon>
        <taxon>eudicotyledons</taxon>
        <taxon>Gunneridae</taxon>
        <taxon>Pentapetalae</taxon>
        <taxon>rosids</taxon>
        <taxon>malvids</taxon>
        <taxon>Myrtales</taxon>
        <taxon>Lythraceae</taxon>
        <taxon>Trapa</taxon>
    </lineage>
</organism>
<evidence type="ECO:0000313" key="2">
    <source>
        <dbReference type="Proteomes" id="UP001345219"/>
    </source>
</evidence>
<reference evidence="1 2" key="1">
    <citation type="journal article" date="2023" name="Hortic Res">
        <title>Pangenome of water caltrop reveals structural variations and asymmetric subgenome divergence after allopolyploidization.</title>
        <authorList>
            <person name="Zhang X."/>
            <person name="Chen Y."/>
            <person name="Wang L."/>
            <person name="Yuan Y."/>
            <person name="Fang M."/>
            <person name="Shi L."/>
            <person name="Lu R."/>
            <person name="Comes H.P."/>
            <person name="Ma Y."/>
            <person name="Chen Y."/>
            <person name="Huang G."/>
            <person name="Zhou Y."/>
            <person name="Zheng Z."/>
            <person name="Qiu Y."/>
        </authorList>
    </citation>
    <scope>NUCLEOTIDE SEQUENCE [LARGE SCALE GENOMIC DNA]</scope>
    <source>
        <tissue evidence="1">Roots</tissue>
    </source>
</reference>
<gene>
    <name evidence="1" type="ORF">SAY87_024921</name>
</gene>
<comment type="caution">
    <text evidence="1">The sequence shown here is derived from an EMBL/GenBank/DDBJ whole genome shotgun (WGS) entry which is preliminary data.</text>
</comment>
<accession>A0AAN7GKM7</accession>
<dbReference type="EMBL" id="JAXIOK010000024">
    <property type="protein sequence ID" value="KAK4741333.1"/>
    <property type="molecule type" value="Genomic_DNA"/>
</dbReference>
<dbReference type="Proteomes" id="UP001345219">
    <property type="component" value="Chromosome 19"/>
</dbReference>
<protein>
    <submittedName>
        <fullName evidence="1">Uncharacterized protein</fullName>
    </submittedName>
</protein>
<name>A0AAN7GKM7_9MYRT</name>
<proteinExistence type="predicted"/>
<sequence length="55" mass="6134">MCSDQSSSSLDKSNDMANYGVILDIDPTKEKLSLRTLWTIPLSYEIGTNNETISH</sequence>
<evidence type="ECO:0000313" key="1">
    <source>
        <dbReference type="EMBL" id="KAK4741333.1"/>
    </source>
</evidence>
<keyword evidence="2" id="KW-1185">Reference proteome</keyword>
<dbReference type="AlphaFoldDB" id="A0AAN7GKM7"/>
<dbReference type="Gene3D" id="2.60.120.560">
    <property type="entry name" value="Exo-inulinase, domain 1"/>
    <property type="match status" value="1"/>
</dbReference>